<keyword evidence="9" id="KW-1185">Reference proteome</keyword>
<comment type="similarity">
    <text evidence="2">Belongs to the LipB family.</text>
</comment>
<dbReference type="Pfam" id="PF21948">
    <property type="entry name" value="LplA-B_cat"/>
    <property type="match status" value="1"/>
</dbReference>
<evidence type="ECO:0000256" key="2">
    <source>
        <dbReference type="ARBA" id="ARBA00007907"/>
    </source>
</evidence>
<dbReference type="InterPro" id="IPR045864">
    <property type="entry name" value="aa-tRNA-synth_II/BPL/LPL"/>
</dbReference>
<dbReference type="InterPro" id="IPR000544">
    <property type="entry name" value="Octanoyltransferase"/>
</dbReference>
<reference evidence="8 9" key="1">
    <citation type="journal article" date="2018" name="Mol. Biol. Evol.">
        <title>Broad Genomic Sampling Reveals a Smut Pathogenic Ancestry of the Fungal Clade Ustilaginomycotina.</title>
        <authorList>
            <person name="Kijpornyongpan T."/>
            <person name="Mondo S.J."/>
            <person name="Barry K."/>
            <person name="Sandor L."/>
            <person name="Lee J."/>
            <person name="Lipzen A."/>
            <person name="Pangilinan J."/>
            <person name="LaButti K."/>
            <person name="Hainaut M."/>
            <person name="Henrissat B."/>
            <person name="Grigoriev I.V."/>
            <person name="Spatafora J.W."/>
            <person name="Aime M.C."/>
        </authorList>
    </citation>
    <scope>NUCLEOTIDE SEQUENCE [LARGE SCALE GENOMIC DNA]</scope>
    <source>
        <strain evidence="8 9">MCA 3645</strain>
    </source>
</reference>
<accession>A0A317XR47</accession>
<evidence type="ECO:0000259" key="7">
    <source>
        <dbReference type="PROSITE" id="PS51733"/>
    </source>
</evidence>
<dbReference type="UniPathway" id="UPA00538">
    <property type="reaction ID" value="UER00592"/>
</dbReference>
<dbReference type="Proteomes" id="UP000246740">
    <property type="component" value="Unassembled WGS sequence"/>
</dbReference>
<feature type="region of interest" description="Disordered" evidence="6">
    <location>
        <begin position="715"/>
        <end position="778"/>
    </location>
</feature>
<feature type="region of interest" description="Disordered" evidence="6">
    <location>
        <begin position="828"/>
        <end position="848"/>
    </location>
</feature>
<keyword evidence="5" id="KW-0012">Acyltransferase</keyword>
<evidence type="ECO:0000256" key="4">
    <source>
        <dbReference type="ARBA" id="ARBA00022679"/>
    </source>
</evidence>
<dbReference type="SUPFAM" id="SSF55681">
    <property type="entry name" value="Class II aaRS and biotin synthetases"/>
    <property type="match status" value="1"/>
</dbReference>
<dbReference type="OrthoDB" id="19908at2759"/>
<dbReference type="EMBL" id="KZ819194">
    <property type="protein sequence ID" value="PWY99818.1"/>
    <property type="molecule type" value="Genomic_DNA"/>
</dbReference>
<dbReference type="EC" id="2.3.1.181" evidence="3"/>
<gene>
    <name evidence="8" type="ORF">BCV70DRAFT_200729</name>
</gene>
<dbReference type="PROSITE" id="PS01313">
    <property type="entry name" value="LIPB"/>
    <property type="match status" value="1"/>
</dbReference>
<proteinExistence type="inferred from homology"/>
<dbReference type="PANTHER" id="PTHR10993">
    <property type="entry name" value="OCTANOYLTRANSFERASE"/>
    <property type="match status" value="1"/>
</dbReference>
<evidence type="ECO:0000256" key="1">
    <source>
        <dbReference type="ARBA" id="ARBA00004821"/>
    </source>
</evidence>
<sequence>MASRATLGNLVKPVSRATLSTSAVTSAPALNNADGYRVGRLRPAGPKPTLQLSVEDIVHAALGSAHRGKGFLQPWARQSRTASEFEQHVALAMRMVAAVHHVQQGHAPLRIPVPHRYEARAHLIVRMIRLNRILSAMTALQADVVNPLRKPFTLQQLEAFMRVLHRQCKTYGSHRPATVKPLDQAGNLWRPWRLDPAIDARTLPIPVQGVYAMAAIYDICIHLRYTPTAKMISAMLSTFVSHLPQQQLLLAAQNALRDQLSEDPVLAAKRLRRINHSALATFLFVFGNAGSPAAGEELLDRWAKAQLPNASDLGLPSDRTGNICATGWVQNELLWDALVQSRIAAGDMQGARAWLDRYHLVLEEISKSPDGCPFQKASAPYLTFISGLSATVDPAEVSEKASLVVEEIRRIVRQMMQEGIKFDNVLLAFVLDFETRAGNVDRSLSLLKRLGEAAISSSDPDPAIMRSLFRLRAALAGDDNAPNSASRHLSDSKASEIRGLPDTRALLSTLVNAEEKSTQRGADHAELRSRGMLNEALAAAVEERDYPAAVVVLNLFERWRLQPSHVTYSIVLTALARHGHHQALKSASQDVFTESCPVAVVDELLSDLARKGKLEQAESLRRVVQETSAFSSQLHDTVSVSAHPPATMPVQPLRKTQYLVRTLNAACDIELQRALEPHGSTPSWAAEALAQRRFGSDHDTVRRVILATQEAILGPKTSDSVHQGSSRPSGMFKSTRNLSPRRQDFRSSSVKFGRSFSSSAKNRESMSSPSSSSCSLTPSGDFTTLEPVRVQYLPGFVPYTLGLALQEHLVKQRADARAALRALDKASSASAGTQSGHHSVAPSAQEAALRKTAEQDTLLLLQHRPVYTEGRREENENELVSKHLRSLGAEYALTKRGGQITYHGPGQLVGYPILNLASMGLASRCYVDRVQDTLIAMLAEQGLETVPPPDDHTGVWADEYHKIASIGIQVRHRISSHGFALNVEQRAMRGFRHIVACGIHGRSMTCIADRIASSSSPNAPMTVADAADRVTQHFASTFGRRVREATEEEFQFELAVEDAALLEKGLGIPINSGEKVVTGIRVDGHPVVV</sequence>
<keyword evidence="4" id="KW-0808">Transferase</keyword>
<dbReference type="InterPro" id="IPR020605">
    <property type="entry name" value="Octanoyltransferase_CS"/>
</dbReference>
<dbReference type="STRING" id="1882483.A0A317XR47"/>
<evidence type="ECO:0000313" key="9">
    <source>
        <dbReference type="Proteomes" id="UP000246740"/>
    </source>
</evidence>
<feature type="compositionally biased region" description="Low complexity" evidence="6">
    <location>
        <begin position="746"/>
        <end position="778"/>
    </location>
</feature>
<dbReference type="Gene3D" id="1.25.40.10">
    <property type="entry name" value="Tetratricopeptide repeat domain"/>
    <property type="match status" value="1"/>
</dbReference>
<dbReference type="InterPro" id="IPR011990">
    <property type="entry name" value="TPR-like_helical_dom_sf"/>
</dbReference>
<evidence type="ECO:0000313" key="8">
    <source>
        <dbReference type="EMBL" id="PWY99818.1"/>
    </source>
</evidence>
<dbReference type="PROSITE" id="PS51733">
    <property type="entry name" value="BPL_LPL_CATALYTIC"/>
    <property type="match status" value="1"/>
</dbReference>
<protein>
    <recommendedName>
        <fullName evidence="3">lipoyl(octanoyl) transferase</fullName>
        <ecNumber evidence="3">2.3.1.181</ecNumber>
    </recommendedName>
</protein>
<dbReference type="GO" id="GO:0009249">
    <property type="term" value="P:protein lipoylation"/>
    <property type="evidence" value="ECO:0007669"/>
    <property type="project" value="InterPro"/>
</dbReference>
<feature type="domain" description="BPL/LPL catalytic" evidence="7">
    <location>
        <begin position="852"/>
        <end position="1042"/>
    </location>
</feature>
<dbReference type="GO" id="GO:0033819">
    <property type="term" value="F:lipoyl(octanoyl) transferase activity"/>
    <property type="evidence" value="ECO:0007669"/>
    <property type="project" value="UniProtKB-EC"/>
</dbReference>
<dbReference type="InterPro" id="IPR004143">
    <property type="entry name" value="BPL_LPL_catalytic"/>
</dbReference>
<dbReference type="AlphaFoldDB" id="A0A317XR47"/>
<dbReference type="PANTHER" id="PTHR10993:SF7">
    <property type="entry name" value="LIPOYLTRANSFERASE 2, MITOCHONDRIAL-RELATED"/>
    <property type="match status" value="1"/>
</dbReference>
<organism evidence="8 9">
    <name type="scientific">Testicularia cyperi</name>
    <dbReference type="NCBI Taxonomy" id="1882483"/>
    <lineage>
        <taxon>Eukaryota</taxon>
        <taxon>Fungi</taxon>
        <taxon>Dikarya</taxon>
        <taxon>Basidiomycota</taxon>
        <taxon>Ustilaginomycotina</taxon>
        <taxon>Ustilaginomycetes</taxon>
        <taxon>Ustilaginales</taxon>
        <taxon>Anthracoideaceae</taxon>
        <taxon>Testicularia</taxon>
    </lineage>
</organism>
<evidence type="ECO:0000256" key="6">
    <source>
        <dbReference type="SAM" id="MobiDB-lite"/>
    </source>
</evidence>
<name>A0A317XR47_9BASI</name>
<dbReference type="InParanoid" id="A0A317XR47"/>
<evidence type="ECO:0000256" key="5">
    <source>
        <dbReference type="ARBA" id="ARBA00023315"/>
    </source>
</evidence>
<evidence type="ECO:0000256" key="3">
    <source>
        <dbReference type="ARBA" id="ARBA00012334"/>
    </source>
</evidence>
<comment type="pathway">
    <text evidence="1">Protein modification; protein lipoylation via endogenous pathway; protein N(6)-(lipoyl)lysine from octanoyl-[acyl-carrier-protein]: step 1/2.</text>
</comment>
<feature type="compositionally biased region" description="Polar residues" evidence="6">
    <location>
        <begin position="717"/>
        <end position="740"/>
    </location>
</feature>
<dbReference type="NCBIfam" id="TIGR00214">
    <property type="entry name" value="lipB"/>
    <property type="match status" value="1"/>
</dbReference>
<dbReference type="Gene3D" id="3.30.930.10">
    <property type="entry name" value="Bira Bifunctional Protein, Domain 2"/>
    <property type="match status" value="1"/>
</dbReference>